<dbReference type="EMBL" id="JACBZO010000001">
    <property type="protein sequence ID" value="NYI42566.1"/>
    <property type="molecule type" value="Genomic_DNA"/>
</dbReference>
<sequence length="151" mass="17578">MLREGYWLTEYFSISWILRKAPSQYAQSFLMTEDDEGDLTHFYAYHLDVIRRAIEELHEYLAVKAQEIRKVQSRLKGLPGEFNHRQLALLEHAARNPSAHYTAKSHGGSHRVTIETARQDLLALEARGLVERFKVSKQFAWRPVADLAERI</sequence>
<accession>A0A7Y9ZFS5</accession>
<dbReference type="RefSeq" id="WP_062074371.1">
    <property type="nucleotide sequence ID" value="NZ_BBRC01000002.1"/>
</dbReference>
<name>A0A7Y9ZFS5_9MICO</name>
<comment type="caution">
    <text evidence="1">The sequence shown here is derived from an EMBL/GenBank/DDBJ whole genome shotgun (WGS) entry which is preliminary data.</text>
</comment>
<evidence type="ECO:0000313" key="1">
    <source>
        <dbReference type="EMBL" id="NYI42566.1"/>
    </source>
</evidence>
<keyword evidence="2" id="KW-1185">Reference proteome</keyword>
<organism evidence="1 2">
    <name type="scientific">Demequina lutea</name>
    <dbReference type="NCBI Taxonomy" id="431489"/>
    <lineage>
        <taxon>Bacteria</taxon>
        <taxon>Bacillati</taxon>
        <taxon>Actinomycetota</taxon>
        <taxon>Actinomycetes</taxon>
        <taxon>Micrococcales</taxon>
        <taxon>Demequinaceae</taxon>
        <taxon>Demequina</taxon>
    </lineage>
</organism>
<dbReference type="AlphaFoldDB" id="A0A7Y9ZFS5"/>
<dbReference type="Proteomes" id="UP000547973">
    <property type="component" value="Unassembled WGS sequence"/>
</dbReference>
<protein>
    <submittedName>
        <fullName evidence="1">Fic family protein</fullName>
    </submittedName>
</protein>
<evidence type="ECO:0000313" key="2">
    <source>
        <dbReference type="Proteomes" id="UP000547973"/>
    </source>
</evidence>
<gene>
    <name evidence="1" type="ORF">BKA03_002685</name>
</gene>
<reference evidence="1 2" key="1">
    <citation type="submission" date="2020-07" db="EMBL/GenBank/DDBJ databases">
        <title>Sequencing the genomes of 1000 actinobacteria strains.</title>
        <authorList>
            <person name="Klenk H.-P."/>
        </authorList>
    </citation>
    <scope>NUCLEOTIDE SEQUENCE [LARGE SCALE GENOMIC DNA]</scope>
    <source>
        <strain evidence="1 2">DSM 19970</strain>
    </source>
</reference>
<proteinExistence type="predicted"/>